<reference evidence="1" key="1">
    <citation type="submission" date="2020-05" db="EMBL/GenBank/DDBJ databases">
        <title>Mycena genomes resolve the evolution of fungal bioluminescence.</title>
        <authorList>
            <person name="Tsai I.J."/>
        </authorList>
    </citation>
    <scope>NUCLEOTIDE SEQUENCE</scope>
    <source>
        <strain evidence="1">171206Taipei</strain>
    </source>
</reference>
<dbReference type="Proteomes" id="UP000636479">
    <property type="component" value="Unassembled WGS sequence"/>
</dbReference>
<proteinExistence type="predicted"/>
<comment type="caution">
    <text evidence="1">The sequence shown here is derived from an EMBL/GenBank/DDBJ whole genome shotgun (WGS) entry which is preliminary data.</text>
</comment>
<dbReference type="EMBL" id="JACAZF010000010">
    <property type="protein sequence ID" value="KAF7293555.1"/>
    <property type="molecule type" value="Genomic_DNA"/>
</dbReference>
<keyword evidence="2" id="KW-1185">Reference proteome</keyword>
<accession>A0A8H6S5M9</accession>
<dbReference type="GeneID" id="59350402"/>
<name>A0A8H6S5M9_9AGAR</name>
<evidence type="ECO:0000313" key="1">
    <source>
        <dbReference type="EMBL" id="KAF7293555.1"/>
    </source>
</evidence>
<gene>
    <name evidence="1" type="ORF">MIND_01134000</name>
</gene>
<dbReference type="AlphaFoldDB" id="A0A8H6S5M9"/>
<protein>
    <submittedName>
        <fullName evidence="1">Uncharacterized protein</fullName>
    </submittedName>
</protein>
<dbReference type="OrthoDB" id="2907011at2759"/>
<organism evidence="1 2">
    <name type="scientific">Mycena indigotica</name>
    <dbReference type="NCBI Taxonomy" id="2126181"/>
    <lineage>
        <taxon>Eukaryota</taxon>
        <taxon>Fungi</taxon>
        <taxon>Dikarya</taxon>
        <taxon>Basidiomycota</taxon>
        <taxon>Agaricomycotina</taxon>
        <taxon>Agaricomycetes</taxon>
        <taxon>Agaricomycetidae</taxon>
        <taxon>Agaricales</taxon>
        <taxon>Marasmiineae</taxon>
        <taxon>Mycenaceae</taxon>
        <taxon>Mycena</taxon>
    </lineage>
</organism>
<sequence length="1063" mass="118504">MNLSSASPVPIKYGLHSLLSTGLNRPFPLAAGISYEQKEVPDPELAVAGIGTIGIPLEEADALALISSATADWLGAQAVNETPRSPSEIFNSPGPGTWEIPAYKISVANSGFLDWLQDVSGPETLNCIGAWKRSGRVQYVLKCLVIHETSQLASRTIKPSSNKLGELVVILPCSYSDGNLAHAHLEEVFQLEPPVTNTDRRKQTYSVISAHAGVCEIVSPVTAGFRVSLLYDILQDGYLPSRLPSLDSPKQRLRHLLSPWATLQVVSTWSYPHSLLGCLLKHNYTQSAAFDSSSLSGTSDELLFKLFDIIARELSFDIFFGQIELLVRSEVSGKLNQQFWRSEMEKAIITAIFDVNGIPVVVEGLEQGLIPQEDLVIQDGIHLQQAIAVACAEKTQMFSRYRHTVLLLGPCNSKGLTVKVTDKIFEYAQEILGDSQTMTPSRKEKAVFDALLSWCERQLQCNKDSDALVLPARLLQKCSRQWWDLELFFRAALACGCDQSIAVWGPEGYASAYLEFGWLDAIQNLCEATLINDNCKLQKWGLIACLREKAMLNGDIQLEAWCGNHQSRLLSLLAEVKPSDTPWLMSLCMSKGGKFLRNVIYPHLVSQWLPIEAFWIPFMRGLHEHRARIPYLEDPKAVYDVIELAIQYVTAVLPPFPTKFVGDEEVQDVNIVAELMCCCLEIDHGTSICVALTSKMHDVATRGEWPNPSPWPYYDVMVDILRKHYAEEDCEYHSLWYRQFFQDATIFLLSPYSVAGKRMVFPWEFTETTLVKVVDVIARAGGMPFLGSLLLVQPHLLHGRDSDSLKAFAKTILSKFSVVGGCEFKVVKDFLLDAAMSAVDLEIMKSDKVTDNIKFCLEHNASAPTYERFLLRVAMIPPGMANDIYVLEVLVPTLVSLQRVLGSYGLSLESPAFQRFAQNVIVLFTRCATYIPAQYLQTIQIGCFRASCADCPALRNFLLAEDQHGSTTFQRKDKLRRHIIAGLKSARLDQLGVTWETLTTSSPYVLKVHKPSNLLQEAVSPGRRLQGVALLTLLGNREAQKNILEDNFARVWATFDVVNTVGK</sequence>
<evidence type="ECO:0000313" key="2">
    <source>
        <dbReference type="Proteomes" id="UP000636479"/>
    </source>
</evidence>
<dbReference type="RefSeq" id="XP_037215718.1">
    <property type="nucleotide sequence ID" value="XM_037367886.1"/>
</dbReference>